<dbReference type="AlphaFoldDB" id="A0A1G9TNS9"/>
<dbReference type="RefSeq" id="WP_092608270.1">
    <property type="nucleotide sequence ID" value="NZ_FNHU01000003.1"/>
</dbReference>
<sequence length="417" mass="42322">MSDTPTQDSTADGHAGRPLRVLLAGGGTAGHVNPLLATAAALRDAASGGDPDTRILVLGTREGLEERLVPEAGYPLAHVPRVPMPRRPTGDLLLLPRRLRGAVTAAGQAIEQIGADVVVGFGGFVSTPAYLAARSAGVPVVIHEQNARPGLANRLGARWAAVVALTFASTPLAAAHGRTEVTGLPLRPAIGGLVSRLQADADAARREGAAALGLDPDAPTLLVTGGSLGAQHLNEVMCDCAGSLPAELQVLHLTGRGKDAPVRTALEQAAEGAPGLLERYHVLDYLTAMEQAYACADGVICRSGAGTVAELTALGLPALYVPLPIGNGEQRLNAADCVAAGGGRLVGDADLDVDAVLDFTALLTDSSRRAAAAAAAASTGVRDGAQRLAALIRDVAGAHRGDTAAHGEDPDSQEQSQ</sequence>
<comment type="similarity">
    <text evidence="10">Belongs to the glycosyltransferase 28 family. MurG subfamily.</text>
</comment>
<keyword evidence="5 10" id="KW-0133">Cell shape</keyword>
<evidence type="ECO:0000256" key="5">
    <source>
        <dbReference type="ARBA" id="ARBA00022960"/>
    </source>
</evidence>
<comment type="pathway">
    <text evidence="10">Cell wall biogenesis; peptidoglycan biosynthesis.</text>
</comment>
<dbReference type="InterPro" id="IPR004276">
    <property type="entry name" value="GlycoTrans_28_N"/>
</dbReference>
<dbReference type="OrthoDB" id="9808936at2"/>
<dbReference type="GO" id="GO:0051991">
    <property type="term" value="F:UDP-N-acetyl-D-glucosamine:N-acetylmuramoyl-L-alanyl-D-glutamyl-meso-2,6-diaminopimelyl-D-alanyl-D-alanine-diphosphoundecaprenol 4-beta-N-acetylglucosaminlytransferase activity"/>
    <property type="evidence" value="ECO:0007669"/>
    <property type="project" value="RHEA"/>
</dbReference>
<keyword evidence="8 10" id="KW-0131">Cell cycle</keyword>
<evidence type="ECO:0000256" key="2">
    <source>
        <dbReference type="ARBA" id="ARBA00022618"/>
    </source>
</evidence>
<proteinExistence type="inferred from homology"/>
<evidence type="ECO:0000313" key="14">
    <source>
        <dbReference type="Proteomes" id="UP000199671"/>
    </source>
</evidence>
<dbReference type="PANTHER" id="PTHR21015">
    <property type="entry name" value="UDP-N-ACETYLGLUCOSAMINE--N-ACETYLMURAMYL-(PENTAPEPTIDE) PYROPHOSPHORYL-UNDECAPRENOL N-ACETYLGLUCOSAMINE TRANSFERASE 1"/>
    <property type="match status" value="1"/>
</dbReference>
<dbReference type="GO" id="GO:0050511">
    <property type="term" value="F:undecaprenyldiphospho-muramoylpentapeptide beta-N-acetylglucosaminyltransferase activity"/>
    <property type="evidence" value="ECO:0007669"/>
    <property type="project" value="UniProtKB-UniRule"/>
</dbReference>
<keyword evidence="2 10" id="KW-0132">Cell division</keyword>
<dbReference type="GO" id="GO:0009252">
    <property type="term" value="P:peptidoglycan biosynthetic process"/>
    <property type="evidence" value="ECO:0007669"/>
    <property type="project" value="UniProtKB-UniRule"/>
</dbReference>
<comment type="catalytic activity">
    <reaction evidence="10">
        <text>di-trans,octa-cis-undecaprenyl diphospho-N-acetyl-alpha-D-muramoyl-L-alanyl-D-glutamyl-meso-2,6-diaminopimeloyl-D-alanyl-D-alanine + UDP-N-acetyl-alpha-D-glucosamine = di-trans,octa-cis-undecaprenyl diphospho-[N-acetyl-alpha-D-glucosaminyl-(1-&gt;4)]-N-acetyl-alpha-D-muramoyl-L-alanyl-D-glutamyl-meso-2,6-diaminopimeloyl-D-alanyl-D-alanine + UDP + H(+)</text>
        <dbReference type="Rhea" id="RHEA:31227"/>
        <dbReference type="ChEBI" id="CHEBI:15378"/>
        <dbReference type="ChEBI" id="CHEBI:57705"/>
        <dbReference type="ChEBI" id="CHEBI:58223"/>
        <dbReference type="ChEBI" id="CHEBI:61387"/>
        <dbReference type="ChEBI" id="CHEBI:61388"/>
        <dbReference type="EC" id="2.4.1.227"/>
    </reaction>
</comment>
<keyword evidence="7 10" id="KW-0472">Membrane</keyword>
<dbReference type="EC" id="2.4.1.227" evidence="10"/>
<dbReference type="GO" id="GO:0008360">
    <property type="term" value="P:regulation of cell shape"/>
    <property type="evidence" value="ECO:0007669"/>
    <property type="project" value="UniProtKB-KW"/>
</dbReference>
<dbReference type="Pfam" id="PF04101">
    <property type="entry name" value="Glyco_tran_28_C"/>
    <property type="match status" value="1"/>
</dbReference>
<dbReference type="Proteomes" id="UP000199671">
    <property type="component" value="Unassembled WGS sequence"/>
</dbReference>
<dbReference type="CDD" id="cd03785">
    <property type="entry name" value="GT28_MurG"/>
    <property type="match status" value="1"/>
</dbReference>
<dbReference type="GO" id="GO:0051301">
    <property type="term" value="P:cell division"/>
    <property type="evidence" value="ECO:0007669"/>
    <property type="project" value="UniProtKB-KW"/>
</dbReference>
<organism evidence="13 14">
    <name type="scientific">Actinomyces ruminicola</name>
    <dbReference type="NCBI Taxonomy" id="332524"/>
    <lineage>
        <taxon>Bacteria</taxon>
        <taxon>Bacillati</taxon>
        <taxon>Actinomycetota</taxon>
        <taxon>Actinomycetes</taxon>
        <taxon>Actinomycetales</taxon>
        <taxon>Actinomycetaceae</taxon>
        <taxon>Actinomyces</taxon>
    </lineage>
</organism>
<evidence type="ECO:0000256" key="7">
    <source>
        <dbReference type="ARBA" id="ARBA00023136"/>
    </source>
</evidence>
<evidence type="ECO:0000313" key="13">
    <source>
        <dbReference type="EMBL" id="SDM49350.1"/>
    </source>
</evidence>
<evidence type="ECO:0000259" key="11">
    <source>
        <dbReference type="Pfam" id="PF03033"/>
    </source>
</evidence>
<feature type="binding site" evidence="10">
    <location>
        <position position="146"/>
    </location>
    <ligand>
        <name>UDP-N-acetyl-alpha-D-glucosamine</name>
        <dbReference type="ChEBI" id="CHEBI:57705"/>
    </ligand>
</feature>
<feature type="domain" description="Glycosyltransferase family 28 N-terminal" evidence="11">
    <location>
        <begin position="21"/>
        <end position="163"/>
    </location>
</feature>
<dbReference type="GO" id="GO:0071555">
    <property type="term" value="P:cell wall organization"/>
    <property type="evidence" value="ECO:0007669"/>
    <property type="project" value="UniProtKB-KW"/>
</dbReference>
<comment type="caution">
    <text evidence="10">Lacks conserved residue(s) required for the propagation of feature annotation.</text>
</comment>
<evidence type="ECO:0000256" key="8">
    <source>
        <dbReference type="ARBA" id="ARBA00023306"/>
    </source>
</evidence>
<feature type="binding site" evidence="10">
    <location>
        <position position="187"/>
    </location>
    <ligand>
        <name>UDP-N-acetyl-alpha-D-glucosamine</name>
        <dbReference type="ChEBI" id="CHEBI:57705"/>
    </ligand>
</feature>
<keyword evidence="4 10" id="KW-0808">Transferase</keyword>
<dbReference type="PANTHER" id="PTHR21015:SF22">
    <property type="entry name" value="GLYCOSYLTRANSFERASE"/>
    <property type="match status" value="1"/>
</dbReference>
<feature type="binding site" evidence="10">
    <location>
        <position position="227"/>
    </location>
    <ligand>
        <name>UDP-N-acetyl-alpha-D-glucosamine</name>
        <dbReference type="ChEBI" id="CHEBI:57705"/>
    </ligand>
</feature>
<dbReference type="InterPro" id="IPR006009">
    <property type="entry name" value="GlcNAc_MurG"/>
</dbReference>
<protein>
    <recommendedName>
        <fullName evidence="10">UDP-N-acetylglucosamine--N-acetylmuramyl-(pentapeptide) pyrophosphoryl-undecaprenol N-acetylglucosamine transferase</fullName>
        <ecNumber evidence="10">2.4.1.227</ecNumber>
    </recommendedName>
    <alternativeName>
        <fullName evidence="10">Undecaprenyl-PP-MurNAc-pentapeptide-UDPGlcNAc GlcNAc transferase</fullName>
    </alternativeName>
</protein>
<name>A0A1G9TNS9_9ACTO</name>
<reference evidence="13 14" key="1">
    <citation type="submission" date="2016-10" db="EMBL/GenBank/DDBJ databases">
        <authorList>
            <person name="de Groot N.N."/>
        </authorList>
    </citation>
    <scope>NUCLEOTIDE SEQUENCE [LARGE SCALE GENOMIC DNA]</scope>
    <source>
        <strain evidence="13 14">KPR-7B</strain>
    </source>
</reference>
<evidence type="ECO:0000256" key="9">
    <source>
        <dbReference type="ARBA" id="ARBA00023316"/>
    </source>
</evidence>
<dbReference type="Gene3D" id="3.40.50.2000">
    <property type="entry name" value="Glycogen Phosphorylase B"/>
    <property type="match status" value="2"/>
</dbReference>
<feature type="domain" description="Glycosyl transferase family 28 C-terminal" evidence="12">
    <location>
        <begin position="220"/>
        <end position="388"/>
    </location>
</feature>
<gene>
    <name evidence="10" type="primary">murG</name>
    <name evidence="13" type="ORF">SAMN04487766_10372</name>
</gene>
<dbReference type="EMBL" id="FNHU01000003">
    <property type="protein sequence ID" value="SDM49350.1"/>
    <property type="molecule type" value="Genomic_DNA"/>
</dbReference>
<accession>A0A1G9TNS9</accession>
<evidence type="ECO:0000256" key="10">
    <source>
        <dbReference type="HAMAP-Rule" id="MF_00033"/>
    </source>
</evidence>
<keyword evidence="9 10" id="KW-0961">Cell wall biogenesis/degradation</keyword>
<evidence type="ECO:0000256" key="4">
    <source>
        <dbReference type="ARBA" id="ARBA00022679"/>
    </source>
</evidence>
<dbReference type="GO" id="GO:0005886">
    <property type="term" value="C:plasma membrane"/>
    <property type="evidence" value="ECO:0007669"/>
    <property type="project" value="UniProtKB-SubCell"/>
</dbReference>
<keyword evidence="3 10" id="KW-0328">Glycosyltransferase</keyword>
<comment type="subcellular location">
    <subcellularLocation>
        <location evidence="10">Cell membrane</location>
        <topology evidence="10">Peripheral membrane protein</topology>
        <orientation evidence="10">Cytoplasmic side</orientation>
    </subcellularLocation>
</comment>
<evidence type="ECO:0000256" key="1">
    <source>
        <dbReference type="ARBA" id="ARBA00022475"/>
    </source>
</evidence>
<dbReference type="GO" id="GO:0005975">
    <property type="term" value="P:carbohydrate metabolic process"/>
    <property type="evidence" value="ECO:0007669"/>
    <property type="project" value="InterPro"/>
</dbReference>
<dbReference type="HAMAP" id="MF_00033">
    <property type="entry name" value="MurG"/>
    <property type="match status" value="1"/>
</dbReference>
<evidence type="ECO:0000256" key="6">
    <source>
        <dbReference type="ARBA" id="ARBA00022984"/>
    </source>
</evidence>
<dbReference type="UniPathway" id="UPA00219"/>
<feature type="binding site" evidence="10">
    <location>
        <begin position="28"/>
        <end position="30"/>
    </location>
    <ligand>
        <name>UDP-N-acetyl-alpha-D-glucosamine</name>
        <dbReference type="ChEBI" id="CHEBI:57705"/>
    </ligand>
</feature>
<feature type="binding site" evidence="10">
    <location>
        <position position="330"/>
    </location>
    <ligand>
        <name>UDP-N-acetyl-alpha-D-glucosamine</name>
        <dbReference type="ChEBI" id="CHEBI:57705"/>
    </ligand>
</feature>
<dbReference type="InterPro" id="IPR007235">
    <property type="entry name" value="Glyco_trans_28_C"/>
</dbReference>
<dbReference type="Pfam" id="PF03033">
    <property type="entry name" value="Glyco_transf_28"/>
    <property type="match status" value="1"/>
</dbReference>
<evidence type="ECO:0000256" key="3">
    <source>
        <dbReference type="ARBA" id="ARBA00022676"/>
    </source>
</evidence>
<dbReference type="SUPFAM" id="SSF53756">
    <property type="entry name" value="UDP-Glycosyltransferase/glycogen phosphorylase"/>
    <property type="match status" value="1"/>
</dbReference>
<comment type="function">
    <text evidence="10">Cell wall formation. Catalyzes the transfer of a GlcNAc subunit on undecaprenyl-pyrophosphoryl-MurNAc-pentapeptide (lipid intermediate I) to form undecaprenyl-pyrophosphoryl-MurNAc-(pentapeptide)GlcNAc (lipid intermediate II).</text>
</comment>
<keyword evidence="1 10" id="KW-1003">Cell membrane</keyword>
<keyword evidence="6 10" id="KW-0573">Peptidoglycan synthesis</keyword>
<evidence type="ECO:0000259" key="12">
    <source>
        <dbReference type="Pfam" id="PF04101"/>
    </source>
</evidence>